<dbReference type="InterPro" id="IPR001584">
    <property type="entry name" value="Integrase_cat-core"/>
</dbReference>
<dbReference type="OrthoDB" id="1001372at2759"/>
<name>A0A5B6VM38_9ROSI</name>
<dbReference type="Proteomes" id="UP000325315">
    <property type="component" value="Unassembled WGS sequence"/>
</dbReference>
<sequence>MRLILNSFGNQYIFLVVDYVPKWVEVVAIPTNDTKFFVKFLRKKIFSRFRAPRALISAKGLHFCSRQLESVLAKYSVRHHLTTTCHPQMSDQAKFSNHEIQQILDKTVNPNRKDWSTHLNNPLWAYRTAYKTPFEMSLSIECQFKSKNTRDDD</sequence>
<dbReference type="InterPro" id="IPR050951">
    <property type="entry name" value="Retrovirus_Pol_polyprotein"/>
</dbReference>
<protein>
    <submittedName>
        <fullName evidence="2">Pol polyprotein</fullName>
    </submittedName>
</protein>
<dbReference type="InterPro" id="IPR036397">
    <property type="entry name" value="RNaseH_sf"/>
</dbReference>
<evidence type="ECO:0000259" key="1">
    <source>
        <dbReference type="PROSITE" id="PS50994"/>
    </source>
</evidence>
<dbReference type="EMBL" id="SMMG02000006">
    <property type="protein sequence ID" value="KAA3470127.1"/>
    <property type="molecule type" value="Genomic_DNA"/>
</dbReference>
<dbReference type="AlphaFoldDB" id="A0A5B6VM38"/>
<evidence type="ECO:0000313" key="2">
    <source>
        <dbReference type="EMBL" id="KAA3470127.1"/>
    </source>
</evidence>
<dbReference type="Pfam" id="PF00665">
    <property type="entry name" value="rve"/>
    <property type="match status" value="1"/>
</dbReference>
<proteinExistence type="predicted"/>
<dbReference type="InterPro" id="IPR012337">
    <property type="entry name" value="RNaseH-like_sf"/>
</dbReference>
<dbReference type="GO" id="GO:0003676">
    <property type="term" value="F:nucleic acid binding"/>
    <property type="evidence" value="ECO:0007669"/>
    <property type="project" value="InterPro"/>
</dbReference>
<dbReference type="PANTHER" id="PTHR37984:SF5">
    <property type="entry name" value="PROTEIN NYNRIN-LIKE"/>
    <property type="match status" value="1"/>
</dbReference>
<evidence type="ECO:0000313" key="3">
    <source>
        <dbReference type="Proteomes" id="UP000325315"/>
    </source>
</evidence>
<dbReference type="Gene3D" id="3.30.420.10">
    <property type="entry name" value="Ribonuclease H-like superfamily/Ribonuclease H"/>
    <property type="match status" value="1"/>
</dbReference>
<accession>A0A5B6VM38</accession>
<keyword evidence="3" id="KW-1185">Reference proteome</keyword>
<feature type="domain" description="Integrase catalytic" evidence="1">
    <location>
        <begin position="1"/>
        <end position="151"/>
    </location>
</feature>
<reference evidence="2" key="1">
    <citation type="submission" date="2019-08" db="EMBL/GenBank/DDBJ databases">
        <authorList>
            <person name="Liu F."/>
        </authorList>
    </citation>
    <scope>NUCLEOTIDE SEQUENCE [LARGE SCALE GENOMIC DNA]</scope>
    <source>
        <strain evidence="2">PA1801</strain>
        <tissue evidence="2">Leaf</tissue>
    </source>
</reference>
<dbReference type="PROSITE" id="PS50994">
    <property type="entry name" value="INTEGRASE"/>
    <property type="match status" value="1"/>
</dbReference>
<dbReference type="SUPFAM" id="SSF53098">
    <property type="entry name" value="Ribonuclease H-like"/>
    <property type="match status" value="1"/>
</dbReference>
<dbReference type="GO" id="GO:0015074">
    <property type="term" value="P:DNA integration"/>
    <property type="evidence" value="ECO:0007669"/>
    <property type="project" value="InterPro"/>
</dbReference>
<dbReference type="PANTHER" id="PTHR37984">
    <property type="entry name" value="PROTEIN CBG26694"/>
    <property type="match status" value="1"/>
</dbReference>
<organism evidence="2 3">
    <name type="scientific">Gossypium australe</name>
    <dbReference type="NCBI Taxonomy" id="47621"/>
    <lineage>
        <taxon>Eukaryota</taxon>
        <taxon>Viridiplantae</taxon>
        <taxon>Streptophyta</taxon>
        <taxon>Embryophyta</taxon>
        <taxon>Tracheophyta</taxon>
        <taxon>Spermatophyta</taxon>
        <taxon>Magnoliopsida</taxon>
        <taxon>eudicotyledons</taxon>
        <taxon>Gunneridae</taxon>
        <taxon>Pentapetalae</taxon>
        <taxon>rosids</taxon>
        <taxon>malvids</taxon>
        <taxon>Malvales</taxon>
        <taxon>Malvaceae</taxon>
        <taxon>Malvoideae</taxon>
        <taxon>Gossypium</taxon>
    </lineage>
</organism>
<comment type="caution">
    <text evidence="2">The sequence shown here is derived from an EMBL/GenBank/DDBJ whole genome shotgun (WGS) entry which is preliminary data.</text>
</comment>
<gene>
    <name evidence="2" type="ORF">EPI10_015861</name>
</gene>